<sequence>MDTDDDVEVIFSDLCADVEIDGHFLTIEIYKTNLDPGWILEIVNEFGTSTVFDDPFIADGLAWQQFEKTVKEEGLAAFLSNKEKRRLFH</sequence>
<keyword evidence="2" id="KW-1185">Reference proteome</keyword>
<dbReference type="EMBL" id="CP139727">
    <property type="protein sequence ID" value="WPZ23651.1"/>
    <property type="molecule type" value="Genomic_DNA"/>
</dbReference>
<evidence type="ECO:0000313" key="1">
    <source>
        <dbReference type="EMBL" id="WPZ23651.1"/>
    </source>
</evidence>
<keyword evidence="1" id="KW-0614">Plasmid</keyword>
<dbReference type="Proteomes" id="UP001326567">
    <property type="component" value="Plasmid unnamed02"/>
</dbReference>
<gene>
    <name evidence="1" type="ORF">T7987_17445</name>
</gene>
<name>A0ABZ0V6R2_9RHOB</name>
<geneLocation type="plasmid" evidence="1 2">
    <name>unnamed02</name>
</geneLocation>
<accession>A0ABZ0V6R2</accession>
<protein>
    <submittedName>
        <fullName evidence="1">Uncharacterized protein</fullName>
    </submittedName>
</protein>
<evidence type="ECO:0000313" key="2">
    <source>
        <dbReference type="Proteomes" id="UP001326567"/>
    </source>
</evidence>
<proteinExistence type="predicted"/>
<reference evidence="1 2" key="1">
    <citation type="submission" date="2023-11" db="EMBL/GenBank/DDBJ databases">
        <title>From the Deep-Sea to the Surface: Bacterial Genomes Isolated from the Moytirra Hydrothermal Vent Plume.</title>
        <authorList>
            <person name="Major S.R."/>
        </authorList>
    </citation>
    <scope>NUCLEOTIDE SEQUENCE [LARGE SCALE GENOMIC DNA]</scope>
    <source>
        <strain evidence="1 2">OXR-9</strain>
        <plasmid evidence="1 2">unnamed02</plasmid>
    </source>
</reference>
<organism evidence="1 2">
    <name type="scientific">Sulfitobacter faviae</name>
    <dbReference type="NCBI Taxonomy" id="1775881"/>
    <lineage>
        <taxon>Bacteria</taxon>
        <taxon>Pseudomonadati</taxon>
        <taxon>Pseudomonadota</taxon>
        <taxon>Alphaproteobacteria</taxon>
        <taxon>Rhodobacterales</taxon>
        <taxon>Roseobacteraceae</taxon>
        <taxon>Sulfitobacter</taxon>
    </lineage>
</organism>
<dbReference type="RefSeq" id="WP_322330010.1">
    <property type="nucleotide sequence ID" value="NZ_CP139727.1"/>
</dbReference>